<sequence>MRGLQIKFTMIYQIDLILKPMQNKQSLNLISNHKLIQMEQIYKNKINSIMCYRLCLQILHRNLNFEFGKKKQEWQCLLVLYKKQSILMLTMRKVIKDSLMAISWIRWL</sequence>
<keyword evidence="2" id="KW-1185">Reference proteome</keyword>
<comment type="caution">
    <text evidence="1">The sequence shown here is derived from an EMBL/GenBank/DDBJ whole genome shotgun (WGS) entry which is preliminary data.</text>
</comment>
<dbReference type="AlphaFoldDB" id="A0A8S1JW07"/>
<evidence type="ECO:0000313" key="2">
    <source>
        <dbReference type="Proteomes" id="UP000692954"/>
    </source>
</evidence>
<name>A0A8S1JW07_9CILI</name>
<accession>A0A8S1JW07</accession>
<dbReference type="Proteomes" id="UP000692954">
    <property type="component" value="Unassembled WGS sequence"/>
</dbReference>
<gene>
    <name evidence="1" type="ORF">PSON_ATCC_30995.1.T0010555</name>
</gene>
<reference evidence="1" key="1">
    <citation type="submission" date="2021-01" db="EMBL/GenBank/DDBJ databases">
        <authorList>
            <consortium name="Genoscope - CEA"/>
            <person name="William W."/>
        </authorList>
    </citation>
    <scope>NUCLEOTIDE SEQUENCE</scope>
</reference>
<proteinExistence type="predicted"/>
<protein>
    <submittedName>
        <fullName evidence="1">Uncharacterized protein</fullName>
    </submittedName>
</protein>
<dbReference type="EMBL" id="CAJJDN010000001">
    <property type="protein sequence ID" value="CAD8046325.1"/>
    <property type="molecule type" value="Genomic_DNA"/>
</dbReference>
<evidence type="ECO:0000313" key="1">
    <source>
        <dbReference type="EMBL" id="CAD8046325.1"/>
    </source>
</evidence>
<organism evidence="1 2">
    <name type="scientific">Paramecium sonneborni</name>
    <dbReference type="NCBI Taxonomy" id="65129"/>
    <lineage>
        <taxon>Eukaryota</taxon>
        <taxon>Sar</taxon>
        <taxon>Alveolata</taxon>
        <taxon>Ciliophora</taxon>
        <taxon>Intramacronucleata</taxon>
        <taxon>Oligohymenophorea</taxon>
        <taxon>Peniculida</taxon>
        <taxon>Parameciidae</taxon>
        <taxon>Paramecium</taxon>
    </lineage>
</organism>